<reference evidence="4" key="1">
    <citation type="submission" date="2021-02" db="EMBL/GenBank/DDBJ databases">
        <authorList>
            <person name="Dougan E. K."/>
            <person name="Rhodes N."/>
            <person name="Thang M."/>
            <person name="Chan C."/>
        </authorList>
    </citation>
    <scope>NUCLEOTIDE SEQUENCE</scope>
</reference>
<accession>A0A812SMH2</accession>
<dbReference type="InterPro" id="IPR002110">
    <property type="entry name" value="Ankyrin_rpt"/>
</dbReference>
<name>A0A812SMH2_9DINO</name>
<dbReference type="InterPro" id="IPR022074">
    <property type="entry name" value="DUF3626"/>
</dbReference>
<dbReference type="PROSITE" id="PS50188">
    <property type="entry name" value="B302_SPRY"/>
    <property type="match status" value="1"/>
</dbReference>
<dbReference type="Pfam" id="PF04940">
    <property type="entry name" value="BLUF"/>
    <property type="match status" value="2"/>
</dbReference>
<dbReference type="GO" id="GO:0071949">
    <property type="term" value="F:FAD binding"/>
    <property type="evidence" value="ECO:0007669"/>
    <property type="project" value="InterPro"/>
</dbReference>
<dbReference type="SMART" id="SM01034">
    <property type="entry name" value="BLUF"/>
    <property type="match status" value="2"/>
</dbReference>
<evidence type="ECO:0000313" key="5">
    <source>
        <dbReference type="Proteomes" id="UP000604046"/>
    </source>
</evidence>
<dbReference type="CDD" id="cd11709">
    <property type="entry name" value="SPRY"/>
    <property type="match status" value="1"/>
</dbReference>
<dbReference type="SUPFAM" id="SSF48403">
    <property type="entry name" value="Ankyrin repeat"/>
    <property type="match status" value="1"/>
</dbReference>
<evidence type="ECO:0000313" key="4">
    <source>
        <dbReference type="EMBL" id="CAE7483801.1"/>
    </source>
</evidence>
<organism evidence="4 5">
    <name type="scientific">Symbiodinium natans</name>
    <dbReference type="NCBI Taxonomy" id="878477"/>
    <lineage>
        <taxon>Eukaryota</taxon>
        <taxon>Sar</taxon>
        <taxon>Alveolata</taxon>
        <taxon>Dinophyceae</taxon>
        <taxon>Suessiales</taxon>
        <taxon>Symbiodiniaceae</taxon>
        <taxon>Symbiodinium</taxon>
    </lineage>
</organism>
<feature type="domain" description="B30.2/SPRY" evidence="2">
    <location>
        <begin position="1060"/>
        <end position="1274"/>
    </location>
</feature>
<dbReference type="PROSITE" id="PS50297">
    <property type="entry name" value="ANK_REP_REGION"/>
    <property type="match status" value="1"/>
</dbReference>
<dbReference type="SUPFAM" id="SSF49899">
    <property type="entry name" value="Concanavalin A-like lectins/glucanases"/>
    <property type="match status" value="1"/>
</dbReference>
<dbReference type="GO" id="GO:0009882">
    <property type="term" value="F:blue light photoreceptor activity"/>
    <property type="evidence" value="ECO:0007669"/>
    <property type="project" value="InterPro"/>
</dbReference>
<dbReference type="Gene3D" id="1.25.40.20">
    <property type="entry name" value="Ankyrin repeat-containing domain"/>
    <property type="match status" value="1"/>
</dbReference>
<feature type="repeat" description="ANK" evidence="1">
    <location>
        <begin position="171"/>
        <end position="203"/>
    </location>
</feature>
<dbReference type="InterPro" id="IPR007024">
    <property type="entry name" value="BLUF_domain"/>
</dbReference>
<dbReference type="Gene3D" id="2.60.120.920">
    <property type="match status" value="1"/>
</dbReference>
<comment type="caution">
    <text evidence="4">The sequence shown here is derived from an EMBL/GenBank/DDBJ whole genome shotgun (WGS) entry which is preliminary data.</text>
</comment>
<evidence type="ECO:0000259" key="3">
    <source>
        <dbReference type="PROSITE" id="PS50925"/>
    </source>
</evidence>
<keyword evidence="5" id="KW-1185">Reference proteome</keyword>
<dbReference type="InterPro" id="IPR013320">
    <property type="entry name" value="ConA-like_dom_sf"/>
</dbReference>
<dbReference type="OrthoDB" id="411365at2759"/>
<dbReference type="PROSITE" id="PS50925">
    <property type="entry name" value="BLUF"/>
    <property type="match status" value="2"/>
</dbReference>
<dbReference type="InterPro" id="IPR036046">
    <property type="entry name" value="Acylphosphatase-like_dom_sf"/>
</dbReference>
<dbReference type="InterPro" id="IPR001870">
    <property type="entry name" value="B30.2/SPRY"/>
</dbReference>
<feature type="domain" description="BLUF" evidence="3">
    <location>
        <begin position="589"/>
        <end position="685"/>
    </location>
</feature>
<sequence length="1416" mass="158050">MPGFSRRGRAQVVITEQLRFLGAVQHLYLSNLVFYVCQEGCRDLTDAVRFGMDYSYAAVTFGHYSLDPAKRVSVLSPVTHATNLRKSLDQSHRHWLTRDVRGLSPTSDINGCFDKGPDQFFPGRFQKTGALEPSPYYLQHLEQKVLRADAEEIAAALSRASQPDLNAWDGRGETLLHKAATRGRPEVMAPLVLAAADANCRAKDGRRPLDHVPRGPGNDLARALLMLAGGEDNVPLAEIMKVVEAVPEPWRRQLCSRFGLATVPDIWIAPATEGRLAKSAQFLFAPSLDEEAAATPGAQEALAALRRGIRRPQEERRQLLRRLLREWHPDKFQTLSQEKQEHANTVFCFIQRFRAIFLGEAFDFSVEADAQDGGKSCKPIPDEFLNALAGASGEGELPGSASRCAPVAYSAEGARRWGSEGWNLFMSKDQNRAMAFFSRLGPRLAGGVLAGGGAAFAAQQWHSKGSRCEMTTLTRISYTSTMRGDPQKASRQMEEIVAKSVKSNLSCQVSGHMCYDEKLKHVWQVFEGSPEAVQKLWASINQDERHIVDEDTVTMESVDSRSFPIGWGMRCTNFGQGSSACEDCAKSKLMQLMYKSVIKEGDESAKGLVDKIVPQAMVKNARNGITGWMLYNDRTSVVYQVLEGPPESIERLWERISTDPRHSIVTDSVRRRAIPAREFANWSMAMKEVERTAWMAPWQGAGLLTVLPEAECLLGSRPGSVQRRQEESFFFKVSLRELSQNPAGNAVLDHSEEGKISLQKFQAFVGKMGGIRQLFEQRRLRISTSRKDVCDYIGIAEGARVRAHYFVQGQKSHGWREAQVLKVGVHMYFGKTDMGPGTFGVLLQFGFGTDSTRKWTARQVVPPAWILSGVEDASVASALRESGILDEQQAFWGLLLPETEMQAIARLESCQRKALYTVRAQATRLHDEALPRLRERFTKLGHGDEMLGTVLDWIQDLAPVVVHVHMDRVGAFMEIDEYYRNQFETKTSCGALDPENRTRQNWERELFGGAYDDAKPFDRCKYGALSVMNDYRGVVSARQYGDSYLVLKDVRLRCTFASTDSGGIQGSRLAVLDKYAHVLNEYNDQELQGVILVASHARAGASKGTVRPELLRGSTEDPVMDWVTLGYPQLAQGSGKYYFEVHLIAGAEAPQVGLLSQDFKRQPGAHSTQGVGDCENGWAVDGQSAIRWHRGEALPWGQTWPSTEGTRRLSEDVTVCVAVDLDQRKMYFATDGQWDSKWMEMPTFDQDLIPKGLKVYPAMSIKGRASFDFGPCSLMSWYWKYKPPTRKGVDVPHIGNSETRNAELPWASLCTEKTPGQCSDELPPLLRRPLHSLLSIYKEVQIHGEISRSHGLKRNVQRLVAARKCLPQDLLRDISVPIHCHNAHMLRVSNATVCNGLRHQGFAADVVAKILAKQEF</sequence>
<dbReference type="InterPro" id="IPR043136">
    <property type="entry name" value="B30.2/SPRY_sf"/>
</dbReference>
<dbReference type="SUPFAM" id="SSF54975">
    <property type="entry name" value="Acylphosphatase/BLUF domain-like"/>
    <property type="match status" value="2"/>
</dbReference>
<protein>
    <submittedName>
        <fullName evidence="4">Uncharacterized protein</fullName>
    </submittedName>
</protein>
<proteinExistence type="predicted"/>
<feature type="domain" description="BLUF" evidence="3">
    <location>
        <begin position="473"/>
        <end position="570"/>
    </location>
</feature>
<evidence type="ECO:0000256" key="1">
    <source>
        <dbReference type="PROSITE-ProRule" id="PRU00023"/>
    </source>
</evidence>
<keyword evidence="1" id="KW-0040">ANK repeat</keyword>
<dbReference type="Gene3D" id="3.30.70.100">
    <property type="match status" value="2"/>
</dbReference>
<dbReference type="PROSITE" id="PS50088">
    <property type="entry name" value="ANK_REPEAT"/>
    <property type="match status" value="1"/>
</dbReference>
<dbReference type="Pfam" id="PF12294">
    <property type="entry name" value="DUF3626"/>
    <property type="match status" value="1"/>
</dbReference>
<dbReference type="EMBL" id="CAJNDS010002457">
    <property type="protein sequence ID" value="CAE7483801.1"/>
    <property type="molecule type" value="Genomic_DNA"/>
</dbReference>
<dbReference type="Proteomes" id="UP000604046">
    <property type="component" value="Unassembled WGS sequence"/>
</dbReference>
<dbReference type="InterPro" id="IPR036770">
    <property type="entry name" value="Ankyrin_rpt-contain_sf"/>
</dbReference>
<evidence type="ECO:0000259" key="2">
    <source>
        <dbReference type="PROSITE" id="PS50188"/>
    </source>
</evidence>
<dbReference type="Gene3D" id="1.10.287.110">
    <property type="entry name" value="DnaJ domain"/>
    <property type="match status" value="1"/>
</dbReference>
<dbReference type="InterPro" id="IPR036869">
    <property type="entry name" value="J_dom_sf"/>
</dbReference>
<gene>
    <name evidence="4" type="ORF">SNAT2548_LOCUS27154</name>
</gene>